<accession>A0ABU1QU11</accession>
<keyword evidence="1" id="KW-0645">Protease</keyword>
<evidence type="ECO:0000256" key="2">
    <source>
        <dbReference type="ARBA" id="ARBA00022723"/>
    </source>
</evidence>
<evidence type="ECO:0000256" key="3">
    <source>
        <dbReference type="ARBA" id="ARBA00022801"/>
    </source>
</evidence>
<dbReference type="InterPro" id="IPR013856">
    <property type="entry name" value="Peptidase_M4_domain"/>
</dbReference>
<dbReference type="Gene3D" id="1.10.390.10">
    <property type="entry name" value="Neutral Protease Domain 2"/>
    <property type="match status" value="1"/>
</dbReference>
<evidence type="ECO:0008006" key="11">
    <source>
        <dbReference type="Google" id="ProtNLM"/>
    </source>
</evidence>
<evidence type="ECO:0000256" key="5">
    <source>
        <dbReference type="ARBA" id="ARBA00023049"/>
    </source>
</evidence>
<dbReference type="InterPro" id="IPR050728">
    <property type="entry name" value="Zinc_Metalloprotease_M4"/>
</dbReference>
<evidence type="ECO:0000256" key="4">
    <source>
        <dbReference type="ARBA" id="ARBA00022833"/>
    </source>
</evidence>
<evidence type="ECO:0000256" key="1">
    <source>
        <dbReference type="ARBA" id="ARBA00022670"/>
    </source>
</evidence>
<dbReference type="PANTHER" id="PTHR33794">
    <property type="entry name" value="BACILLOLYSIN"/>
    <property type="match status" value="1"/>
</dbReference>
<dbReference type="Pfam" id="PF02868">
    <property type="entry name" value="Peptidase_M4_C"/>
    <property type="match status" value="1"/>
</dbReference>
<dbReference type="Gene3D" id="3.10.170.10">
    <property type="match status" value="1"/>
</dbReference>
<dbReference type="InterPro" id="IPR001570">
    <property type="entry name" value="Peptidase_M4_C_domain"/>
</dbReference>
<dbReference type="Proteomes" id="UP001264980">
    <property type="component" value="Unassembled WGS sequence"/>
</dbReference>
<organism evidence="9 10">
    <name type="scientific">Dyadobacter fermentans</name>
    <dbReference type="NCBI Taxonomy" id="94254"/>
    <lineage>
        <taxon>Bacteria</taxon>
        <taxon>Pseudomonadati</taxon>
        <taxon>Bacteroidota</taxon>
        <taxon>Cytophagia</taxon>
        <taxon>Cytophagales</taxon>
        <taxon>Spirosomataceae</taxon>
        <taxon>Dyadobacter</taxon>
    </lineage>
</organism>
<dbReference type="InterPro" id="IPR027268">
    <property type="entry name" value="Peptidase_M4/M1_CTD_sf"/>
</dbReference>
<evidence type="ECO:0000259" key="8">
    <source>
        <dbReference type="Pfam" id="PF02868"/>
    </source>
</evidence>
<dbReference type="SUPFAM" id="SSF55486">
    <property type="entry name" value="Metalloproteases ('zincins'), catalytic domain"/>
    <property type="match status" value="1"/>
</dbReference>
<dbReference type="InterPro" id="IPR013783">
    <property type="entry name" value="Ig-like_fold"/>
</dbReference>
<proteinExistence type="predicted"/>
<reference evidence="9 10" key="1">
    <citation type="submission" date="2023-07" db="EMBL/GenBank/DDBJ databases">
        <title>Sorghum-associated microbial communities from plants grown in Nebraska, USA.</title>
        <authorList>
            <person name="Schachtman D."/>
        </authorList>
    </citation>
    <scope>NUCLEOTIDE SEQUENCE [LARGE SCALE GENOMIC DNA]</scope>
    <source>
        <strain evidence="9 10">BE57</strain>
    </source>
</reference>
<comment type="caution">
    <text evidence="9">The sequence shown here is derived from an EMBL/GenBank/DDBJ whole genome shotgun (WGS) entry which is preliminary data.</text>
</comment>
<dbReference type="PANTHER" id="PTHR33794:SF1">
    <property type="entry name" value="BACILLOLYSIN"/>
    <property type="match status" value="1"/>
</dbReference>
<dbReference type="RefSeq" id="WP_309981768.1">
    <property type="nucleotide sequence ID" value="NZ_JAVDTI010000001.1"/>
</dbReference>
<dbReference type="Gene3D" id="2.60.40.10">
    <property type="entry name" value="Immunoglobulins"/>
    <property type="match status" value="2"/>
</dbReference>
<feature type="chain" id="PRO_5046943395" description="Peptidase M4 thermolysin" evidence="6">
    <location>
        <begin position="23"/>
        <end position="1063"/>
    </location>
</feature>
<keyword evidence="5" id="KW-0482">Metalloprotease</keyword>
<dbReference type="EMBL" id="JAVDTI010000001">
    <property type="protein sequence ID" value="MDR6804482.1"/>
    <property type="molecule type" value="Genomic_DNA"/>
</dbReference>
<evidence type="ECO:0000313" key="9">
    <source>
        <dbReference type="EMBL" id="MDR6804482.1"/>
    </source>
</evidence>
<name>A0ABU1QU11_9BACT</name>
<evidence type="ECO:0000256" key="6">
    <source>
        <dbReference type="SAM" id="SignalP"/>
    </source>
</evidence>
<keyword evidence="2" id="KW-0479">Metal-binding</keyword>
<feature type="signal peptide" evidence="6">
    <location>
        <begin position="1"/>
        <end position="22"/>
    </location>
</feature>
<keyword evidence="10" id="KW-1185">Reference proteome</keyword>
<gene>
    <name evidence="9" type="ORF">J2W84_001519</name>
</gene>
<dbReference type="Pfam" id="PF01447">
    <property type="entry name" value="Peptidase_M4"/>
    <property type="match status" value="1"/>
</dbReference>
<keyword evidence="4" id="KW-0862">Zinc</keyword>
<feature type="domain" description="Peptidase M4" evidence="7">
    <location>
        <begin position="94"/>
        <end position="198"/>
    </location>
</feature>
<protein>
    <recommendedName>
        <fullName evidence="11">Peptidase M4 thermolysin</fullName>
    </recommendedName>
</protein>
<sequence>MKNLRRILIWTFSLLVHYTASSQNLHNPKNVDKTIMTYYQGMQTMRVLEHTVNPDPQSEKIYRLQTLSENGFSPIWLSGTDNGSTVTFEDKFPYDNMYSDNPTPYLSTEAAQLLYGFETAMKIFDQRFGWKGLDAIGIDPIKVSIENSDETQYPEYSYAYYSADVNNKYFVFGKSVQQNTPLFCSVDVAAHEFSHAVMMHRSNITSLPSLCTEYRSIDEGLADIFGIYVKNKVLQSTPQNYNWFRMEEFFFKKVDLRDPKSGKWADTYKGQYFDIGCSDNYNVGAGSGVVTKWFYLLSSGFAGPATNDLGYQYSNLTGIGIEKAIQIIWDAIPKIKAYSDYPAFKAFTLDAAKQLYGLNSTEYQAVEKAWCAVGVCDNNLPFFSIYPANASSNIEPWPAVKVNFSWDNDPRVKEVEVQMASDYAFTSPQVYKVSSFDTFFKPGGGVFYKGSTSGYFRPHETVYVRAKITQADANFCKGLNPLCKIYQQFSPTHVFKLADKRVEFWPSTTSTYVEPWYPELTWKSEKDAELYLIQVANDAFFNSVVYEGYAPHTGNFTETGHINATLAIGQTYYARVAAKRKDKPVLQSNYGVLSKPLIVNTSTPSTSVIQAKTQKLNDPPTPIGSLGRLVSWDPVPGATGFVVEVAKDNAFSDIVSSVNLPGNAASTILLFPPLPNQTNLFIRVLPKNNLVFGVCSNVWRVKIDETAALPAMKSPANGTTFPFKNFAAAGFEWTSGTLNMNTVDHFELHLTKKTSGLTSIFTSQGKNFLLFVQDPLIFNDLQGLKARVLAVNPLGAKTALSLPFEYVICPDHPAVFFPGDLGKVDPTKDFKVEWFASESFAAGSNYLVTIKDAGSGIPVAGFDNKPTTAHSMPVPPGTLTNGKNYTVTVRNSSSCPALLLPTTFFSAVGSGSINQPQPPNLVNFTAELKGFRNDPDAFSIPPAYGTSNYELGVELFDPNGNVLALLDPNGMQVTKLLVDSETSGVIMAGSNKPQGKYKLRLKLAKIFPPNTYYPLDQPRFSVLLNGQTVVLNHIITFDIFNPGSNFDEWKEGFQFADIILDIK</sequence>
<evidence type="ECO:0000259" key="7">
    <source>
        <dbReference type="Pfam" id="PF01447"/>
    </source>
</evidence>
<evidence type="ECO:0000313" key="10">
    <source>
        <dbReference type="Proteomes" id="UP001264980"/>
    </source>
</evidence>
<keyword evidence="6" id="KW-0732">Signal</keyword>
<keyword evidence="3" id="KW-0378">Hydrolase</keyword>
<feature type="domain" description="Peptidase M4 C-terminal" evidence="8">
    <location>
        <begin position="217"/>
        <end position="375"/>
    </location>
</feature>